<dbReference type="NCBIfam" id="NF011470">
    <property type="entry name" value="PRK14887.1"/>
    <property type="match status" value="1"/>
</dbReference>
<dbReference type="Pfam" id="PF09341">
    <property type="entry name" value="Pcc1"/>
    <property type="match status" value="1"/>
</dbReference>
<dbReference type="AlphaFoldDB" id="A0A1F2P4V4"/>
<proteinExistence type="inferred from homology"/>
<reference evidence="2" key="2">
    <citation type="journal article" date="2020" name="mSystems">
        <title>Genome- and Community-Level Interaction Insights into Carbon Utilization and Element Cycling Functions of Hydrothermarchaeota in Hydrothermal Sediment.</title>
        <authorList>
            <person name="Zhou Z."/>
            <person name="Liu Y."/>
            <person name="Xu W."/>
            <person name="Pan J."/>
            <person name="Luo Z.H."/>
            <person name="Li M."/>
        </authorList>
    </citation>
    <scope>NUCLEOTIDE SEQUENCE [LARGE SCALE GENOMIC DNA]</scope>
    <source>
        <strain evidence="2">HyVt-185</strain>
        <strain evidence="3">HyVt-386</strain>
    </source>
</reference>
<organism evidence="4 5">
    <name type="scientific">Candidatus Syntropharchaeum butanivorans</name>
    <dbReference type="NCBI Taxonomy" id="1839936"/>
    <lineage>
        <taxon>Archaea</taxon>
        <taxon>Methanobacteriati</taxon>
        <taxon>Methanobacteriota</taxon>
        <taxon>Stenosarchaea group</taxon>
        <taxon>Methanomicrobia</taxon>
        <taxon>Methanosarcinales</taxon>
        <taxon>ANME-2 cluster</taxon>
        <taxon>Candidatus Syntropharchaeum</taxon>
    </lineage>
</organism>
<dbReference type="Proteomes" id="UP000885863">
    <property type="component" value="Unassembled WGS sequence"/>
</dbReference>
<gene>
    <name evidence="2" type="ORF">ENG09_02155</name>
    <name evidence="3" type="ORF">ENI32_00730</name>
    <name evidence="4" type="ORF">SBU_000871</name>
</gene>
<dbReference type="EMBL" id="DQZR01000089">
    <property type="protein sequence ID" value="HDM36046.1"/>
    <property type="molecule type" value="Genomic_DNA"/>
</dbReference>
<evidence type="ECO:0000313" key="2">
    <source>
        <dbReference type="EMBL" id="HDM36046.1"/>
    </source>
</evidence>
<reference evidence="4 5" key="1">
    <citation type="submission" date="2016-05" db="EMBL/GenBank/DDBJ databases">
        <title>Microbial consortia oxidize butane by reversing methanogenesis.</title>
        <authorList>
            <person name="Laso-Perez R."/>
            <person name="Richter M."/>
            <person name="Wegener G."/>
            <person name="Musat F."/>
        </authorList>
    </citation>
    <scope>NUCLEOTIDE SEQUENCE [LARGE SCALE GENOMIC DNA]</scope>
    <source>
        <strain evidence="4">BOX1</strain>
    </source>
</reference>
<comment type="caution">
    <text evidence="4">The sequence shown here is derived from an EMBL/GenBank/DDBJ whole genome shotgun (WGS) entry which is preliminary data.</text>
</comment>
<evidence type="ECO:0000313" key="4">
    <source>
        <dbReference type="EMBL" id="OFV66329.1"/>
    </source>
</evidence>
<sequence>MRAEIDLEVGYPDAEIVYRALLPEPLSSPSERSSVRILREGSCLKLTIDAEDLVSLRAAINTWLRLVRIAEEMIDLLECEV</sequence>
<evidence type="ECO:0000256" key="1">
    <source>
        <dbReference type="ARBA" id="ARBA00007073"/>
    </source>
</evidence>
<accession>A0A1F2P4V4</accession>
<evidence type="ECO:0000313" key="5">
    <source>
        <dbReference type="Proteomes" id="UP000185779"/>
    </source>
</evidence>
<comment type="similarity">
    <text evidence="1">Belongs to the CTAG/PCC1 family.</text>
</comment>
<keyword evidence="5" id="KW-1185">Reference proteome</keyword>
<name>A0A1F2P4V4_9EURY</name>
<dbReference type="Proteomes" id="UP000185779">
    <property type="component" value="Unassembled WGS sequence"/>
</dbReference>
<dbReference type="Proteomes" id="UP000885936">
    <property type="component" value="Unassembled WGS sequence"/>
</dbReference>
<evidence type="ECO:0000313" key="3">
    <source>
        <dbReference type="EMBL" id="HEC56404.1"/>
    </source>
</evidence>
<dbReference type="EMBL" id="LYOR01000003">
    <property type="protein sequence ID" value="OFV66329.1"/>
    <property type="molecule type" value="Genomic_DNA"/>
</dbReference>
<dbReference type="Gene3D" id="3.30.310.50">
    <property type="entry name" value="Alpha-D-phosphohexomutase, C-terminal domain"/>
    <property type="match status" value="1"/>
</dbReference>
<dbReference type="STRING" id="1839936.SBU_000871"/>
<dbReference type="InterPro" id="IPR015419">
    <property type="entry name" value="CTAG/Pcc1"/>
</dbReference>
<dbReference type="EMBL" id="DRIE01000009">
    <property type="protein sequence ID" value="HEC56404.1"/>
    <property type="molecule type" value="Genomic_DNA"/>
</dbReference>
<protein>
    <submittedName>
        <fullName evidence="4">Transcription factor Pcc1</fullName>
    </submittedName>
</protein>